<gene>
    <name evidence="1" type="ORF">WG66_776</name>
</gene>
<protein>
    <submittedName>
        <fullName evidence="1">Uncharacterized protein</fullName>
    </submittedName>
</protein>
<proteinExistence type="predicted"/>
<sequence>MSFTDFRQNGTATSSAVCCAPLNVAGWLELFQGTRN</sequence>
<evidence type="ECO:0000313" key="2">
    <source>
        <dbReference type="Proteomes" id="UP000054988"/>
    </source>
</evidence>
<dbReference type="EMBL" id="LATX01000289">
    <property type="protein sequence ID" value="KTB46647.1"/>
    <property type="molecule type" value="Genomic_DNA"/>
</dbReference>
<dbReference type="AlphaFoldDB" id="A0A0W0GDM9"/>
<comment type="caution">
    <text evidence="1">The sequence shown here is derived from an EMBL/GenBank/DDBJ whole genome shotgun (WGS) entry which is preliminary data.</text>
</comment>
<evidence type="ECO:0000313" key="1">
    <source>
        <dbReference type="EMBL" id="KTB46647.1"/>
    </source>
</evidence>
<accession>A0A0W0GDM9</accession>
<organism evidence="1 2">
    <name type="scientific">Moniliophthora roreri</name>
    <name type="common">Frosty pod rot fungus</name>
    <name type="synonym">Monilia roreri</name>
    <dbReference type="NCBI Taxonomy" id="221103"/>
    <lineage>
        <taxon>Eukaryota</taxon>
        <taxon>Fungi</taxon>
        <taxon>Dikarya</taxon>
        <taxon>Basidiomycota</taxon>
        <taxon>Agaricomycotina</taxon>
        <taxon>Agaricomycetes</taxon>
        <taxon>Agaricomycetidae</taxon>
        <taxon>Agaricales</taxon>
        <taxon>Marasmiineae</taxon>
        <taxon>Marasmiaceae</taxon>
        <taxon>Moniliophthora</taxon>
    </lineage>
</organism>
<name>A0A0W0GDM9_MONRR</name>
<dbReference type="Proteomes" id="UP000054988">
    <property type="component" value="Unassembled WGS sequence"/>
</dbReference>
<reference evidence="1 2" key="1">
    <citation type="submission" date="2015-12" db="EMBL/GenBank/DDBJ databases">
        <title>Draft genome sequence of Moniliophthora roreri, the causal agent of frosty pod rot of cacao.</title>
        <authorList>
            <person name="Aime M.C."/>
            <person name="Diaz-Valderrama J.R."/>
            <person name="Kijpornyongpan T."/>
            <person name="Phillips-Mora W."/>
        </authorList>
    </citation>
    <scope>NUCLEOTIDE SEQUENCE [LARGE SCALE GENOMIC DNA]</scope>
    <source>
        <strain evidence="1 2">MCA 2952</strain>
    </source>
</reference>